<protein>
    <submittedName>
        <fullName evidence="5">Cell wall-associated polypeptide CWBP200</fullName>
    </submittedName>
</protein>
<evidence type="ECO:0000259" key="4">
    <source>
        <dbReference type="Pfam" id="PF25023"/>
    </source>
</evidence>
<dbReference type="SUPFAM" id="SSF63829">
    <property type="entry name" value="Calcium-dependent phosphotriesterase"/>
    <property type="match status" value="1"/>
</dbReference>
<dbReference type="Pfam" id="PF25023">
    <property type="entry name" value="TEN_YD-shell"/>
    <property type="match status" value="2"/>
</dbReference>
<feature type="domain" description="DUF6531" evidence="3">
    <location>
        <begin position="364"/>
        <end position="436"/>
    </location>
</feature>
<dbReference type="PRINTS" id="PR00394">
    <property type="entry name" value="RHSPROTEIN"/>
</dbReference>
<dbReference type="InterPro" id="IPR050708">
    <property type="entry name" value="T6SS_VgrG/RHS"/>
</dbReference>
<dbReference type="PANTHER" id="PTHR32305">
    <property type="match status" value="1"/>
</dbReference>
<organism evidence="5 6">
    <name type="scientific">Chromobacterium violaceum</name>
    <dbReference type="NCBI Taxonomy" id="536"/>
    <lineage>
        <taxon>Bacteria</taxon>
        <taxon>Pseudomonadati</taxon>
        <taxon>Pseudomonadota</taxon>
        <taxon>Betaproteobacteria</taxon>
        <taxon>Neisseriales</taxon>
        <taxon>Chromobacteriaceae</taxon>
        <taxon>Chromobacterium</taxon>
    </lineage>
</organism>
<proteinExistence type="predicted"/>
<dbReference type="PANTHER" id="PTHR32305:SF15">
    <property type="entry name" value="PROTEIN RHSA-RELATED"/>
    <property type="match status" value="1"/>
</dbReference>
<evidence type="ECO:0000259" key="3">
    <source>
        <dbReference type="Pfam" id="PF20148"/>
    </source>
</evidence>
<evidence type="ECO:0000259" key="2">
    <source>
        <dbReference type="Pfam" id="PF03527"/>
    </source>
</evidence>
<dbReference type="InterPro" id="IPR006530">
    <property type="entry name" value="YD"/>
</dbReference>
<dbReference type="InterPro" id="IPR031325">
    <property type="entry name" value="RHS_repeat"/>
</dbReference>
<comment type="caution">
    <text evidence="5">The sequence shown here is derived from an EMBL/GenBank/DDBJ whole genome shotgun (WGS) entry which is preliminary data.</text>
</comment>
<dbReference type="CDD" id="cd20743">
    <property type="entry name" value="FIX_RhsA-like"/>
    <property type="match status" value="1"/>
</dbReference>
<dbReference type="InterPro" id="IPR022385">
    <property type="entry name" value="Rhs_assc_core"/>
</dbReference>
<name>A0AAX2MC53_CHRVL</name>
<dbReference type="Pfam" id="PF05593">
    <property type="entry name" value="RHS_repeat"/>
    <property type="match status" value="3"/>
</dbReference>
<dbReference type="InterPro" id="IPR045351">
    <property type="entry name" value="DUF6531"/>
</dbReference>
<gene>
    <name evidence="5" type="primary">wapA_4</name>
    <name evidence="5" type="ORF">NCTC8684_02565</name>
</gene>
<reference evidence="5 6" key="1">
    <citation type="submission" date="2018-06" db="EMBL/GenBank/DDBJ databases">
        <authorList>
            <consortium name="Pathogen Informatics"/>
            <person name="Doyle S."/>
        </authorList>
    </citation>
    <scope>NUCLEOTIDE SEQUENCE [LARGE SCALE GENOMIC DNA]</scope>
    <source>
        <strain evidence="5 6">NCTC8684</strain>
    </source>
</reference>
<evidence type="ECO:0000256" key="1">
    <source>
        <dbReference type="ARBA" id="ARBA00022737"/>
    </source>
</evidence>
<accession>A0AAX2MC53</accession>
<feature type="domain" description="RHS protein conserved region" evidence="2">
    <location>
        <begin position="1294"/>
        <end position="1329"/>
    </location>
</feature>
<sequence length="1535" mass="170863">MTTAALARPVAVIPATPQAAAQALQQTGQDFDKWLRSISDGHLSVESLKTIASAVPVVGNLISIGDVIVDIVDMSNKSRANQEVDVFDWLFLGVDLIGVIPAAGGLFKMGARPTLKLCATSLRRAGKDWAKGEIEAGLAAKLVTMLPASYRNSPAEWVKYVDGKIQSELKVCGAKGATIIAGMGELLTSLGTGKFGAYVQKNVKHAPVRYNLNKTNDQGFWGTVSAHLHSLNQAAADAGTEAAAGMTVAAAKQIDSILKGTVSARLMQRLGAAMAKWAGMLVDMLMKMYSSHLKPLLDKLLKAFLNHLPKKAAAVATKVTNTAKKKIAQAGNEVLARLRRMGKTPTKDGCDCPTKPKARTTGSIGYAIGDEFLQHIDFSLPGVIPIVWTRQYRSNFGGNDQKGEFGARWSLAYAARFDIEGGQLKFHDDSGRTLDYPLLLEGESHKDGIEGFTLTRLSDTLLSQTFGHDLIQLYERHGDSFLLALIKDRAGNSIAMNFRDGRLSQLVSSAGYAVDLSHDAIGRITRVTLQNLETGLPQRTLAEYRYSDIPQLGGDAGDLLSATDENGESWSYQYQHHLITRYTDRTGRGITLEWDGEHLDARAIREYADDGSLDVRLAWDENIDLTYVTDAYGRTTEYYFDEKAYTYRIVYPDHKEEWFEYNDDKKLLNHIHPDGTQDSYDYDANGNLIWHERADGSEVRFAYDEQDNLVEIIDPMGEKWLRAYDDKGQLIEETDPLGHKTKYAYNEQGLPVAITDAKGGAKKIAYRPDGLLESYTDCSGSATQWQYDERGRPLLIIDAMGNATRYQYAANGTLQAIVQPDGQTTQLEHDAEARLLKITDPLGRGTHYEYDKAGRLQKRTDANGHSLGYQYDKLGRLTALRNENHRYYRFDYDDGGRLTAETGFDGSATRYVYDNAGRLAQQVEGDVTTDYRYDRAGRLIERCAPNSKESFGYDPAGRLFQAKNRYASLRWVYDPVGNVVEEHHGYHVAGVKETYRWQHEYDKLGNRIATVRPDGHRVDVLNYGSGHVHGLLFGQRDIFNLERDKLYRETQRVLGNALQQTLAYDKAGRLSSQRLMGATQWSRQYQYDAAGQLVGIADNRSGQLSYRYDPVGRLLEAATPRGVESFRFDPAGNLLDNAPAADGHQSDSLLGNLLSQYAGRHYRYDSRGNLVEKRVNGSLTKLEWDSHNRLSRLTTPDGQRTDYHYDPLGRRIAKISQGEATLYGWDGDVLAFETRDEEAVHYLFEPDSFVPLAQVHTDAIRGVKVPAWSQHHPYDPDKDPLRQAGPEPQAPKAVYYYHTDHLGTPQALTDEQGRLALEMDYQAWGQAREVIADAASKAGIRNPFRFQGQYHDDESGLHYNRYRYYDPEIGRFISRDPIGLMGGINIHSYAPNPTEWIDPIGLSKKKTNAKTNAVSCQCEQNDPCGSPTKVDWTAHGGKHVPSKNASWKDTVKSTKTGAAKYKPDVNIQALERSVWATGTPVSTGGKNTSWKVASMPDVIGASEGKETNLMRVECSQGVIHGHPISQTEYNKLTRR</sequence>
<dbReference type="NCBIfam" id="TIGR01643">
    <property type="entry name" value="YD_repeat_2x"/>
    <property type="match status" value="10"/>
</dbReference>
<dbReference type="Pfam" id="PF03527">
    <property type="entry name" value="RHS"/>
    <property type="match status" value="1"/>
</dbReference>
<feature type="domain" description="Teneurin-like YD-shell" evidence="4">
    <location>
        <begin position="1057"/>
        <end position="1215"/>
    </location>
</feature>
<dbReference type="Gene3D" id="3.90.930.1">
    <property type="match status" value="1"/>
</dbReference>
<dbReference type="InterPro" id="IPR056823">
    <property type="entry name" value="TEN-like_YD-shell"/>
</dbReference>
<dbReference type="EMBL" id="UIGR01000001">
    <property type="protein sequence ID" value="SUX33466.1"/>
    <property type="molecule type" value="Genomic_DNA"/>
</dbReference>
<dbReference type="Gene3D" id="2.180.10.10">
    <property type="entry name" value="RHS repeat-associated core"/>
    <property type="match status" value="2"/>
</dbReference>
<dbReference type="Pfam" id="PF20148">
    <property type="entry name" value="DUF6531"/>
    <property type="match status" value="1"/>
</dbReference>
<dbReference type="InterPro" id="IPR001826">
    <property type="entry name" value="RHS"/>
</dbReference>
<dbReference type="RefSeq" id="WP_076226973.1">
    <property type="nucleotide sequence ID" value="NZ_JBHMEH010000093.1"/>
</dbReference>
<feature type="domain" description="Teneurin-like YD-shell" evidence="4">
    <location>
        <begin position="846"/>
        <end position="1008"/>
    </location>
</feature>
<keyword evidence="1" id="KW-0677">Repeat</keyword>
<evidence type="ECO:0000313" key="5">
    <source>
        <dbReference type="EMBL" id="SUX33466.1"/>
    </source>
</evidence>
<dbReference type="Proteomes" id="UP000254029">
    <property type="component" value="Unassembled WGS sequence"/>
</dbReference>
<evidence type="ECO:0000313" key="6">
    <source>
        <dbReference type="Proteomes" id="UP000254029"/>
    </source>
</evidence>
<dbReference type="NCBIfam" id="TIGR03696">
    <property type="entry name" value="Rhs_assc_core"/>
    <property type="match status" value="1"/>
</dbReference>